<dbReference type="Pfam" id="PF01850">
    <property type="entry name" value="PIN"/>
    <property type="match status" value="1"/>
</dbReference>
<dbReference type="InterPro" id="IPR029060">
    <property type="entry name" value="PIN-like_dom_sf"/>
</dbReference>
<dbReference type="PATRIC" id="fig|69014.16.peg.2217"/>
<protein>
    <submittedName>
        <fullName evidence="2">Predicted nucleic acid-binding protein, containing PIN domain</fullName>
    </submittedName>
</protein>
<dbReference type="EnsemblBacteria" id="BAD86451">
    <property type="protein sequence ID" value="BAD86451"/>
    <property type="gene ID" value="TK2262"/>
</dbReference>
<feature type="domain" description="PIN" evidence="1">
    <location>
        <begin position="4"/>
        <end position="124"/>
    </location>
</feature>
<dbReference type="OrthoDB" id="90145at2157"/>
<reference evidence="2 3" key="1">
    <citation type="journal article" date="2005" name="Genome Res.">
        <title>Complete genome sequence of the hyperthermophilic archaeon Thermococcus kodakaraensis KOD1 and comparison with Pyrococcus genomes.</title>
        <authorList>
            <person name="Fukui T."/>
            <person name="Atomi H."/>
            <person name="Kanai T."/>
            <person name="Matsumi R."/>
            <person name="Fujiwara S."/>
            <person name="Imanaka T."/>
        </authorList>
    </citation>
    <scope>NUCLEOTIDE SEQUENCE [LARGE SCALE GENOMIC DNA]</scope>
    <source>
        <strain evidence="3">ATCC BAA-918 / JCM 12380 / KOD1</strain>
    </source>
</reference>
<dbReference type="CDD" id="cd18684">
    <property type="entry name" value="PIN_VapC-like"/>
    <property type="match status" value="1"/>
</dbReference>
<dbReference type="AlphaFoldDB" id="Q5JHR5"/>
<dbReference type="RefSeq" id="WP_011251212.1">
    <property type="nucleotide sequence ID" value="NC_006624.1"/>
</dbReference>
<evidence type="ECO:0000313" key="2">
    <source>
        <dbReference type="EMBL" id="BAD86451.1"/>
    </source>
</evidence>
<dbReference type="Proteomes" id="UP000000536">
    <property type="component" value="Chromosome"/>
</dbReference>
<dbReference type="KEGG" id="tko:TK2262"/>
<dbReference type="EMBL" id="AP006878">
    <property type="protein sequence ID" value="BAD86451.1"/>
    <property type="molecule type" value="Genomic_DNA"/>
</dbReference>
<dbReference type="PANTHER" id="PTHR39664">
    <property type="match status" value="1"/>
</dbReference>
<accession>Q5JHR5</accession>
<name>Q5JHR5_THEKO</name>
<dbReference type="SUPFAM" id="SSF88723">
    <property type="entry name" value="PIN domain-like"/>
    <property type="match status" value="1"/>
</dbReference>
<dbReference type="InterPro" id="IPR002716">
    <property type="entry name" value="PIN_dom"/>
</dbReference>
<dbReference type="GeneID" id="78448806"/>
<dbReference type="eggNOG" id="arCOG02730">
    <property type="taxonomic scope" value="Archaea"/>
</dbReference>
<organism evidence="2 3">
    <name type="scientific">Thermococcus kodakarensis (strain ATCC BAA-918 / JCM 12380 / KOD1)</name>
    <name type="common">Pyrococcus kodakaraensis (strain KOD1)</name>
    <dbReference type="NCBI Taxonomy" id="69014"/>
    <lineage>
        <taxon>Archaea</taxon>
        <taxon>Methanobacteriati</taxon>
        <taxon>Methanobacteriota</taxon>
        <taxon>Thermococci</taxon>
        <taxon>Thermococcales</taxon>
        <taxon>Thermococcaceae</taxon>
        <taxon>Thermococcus</taxon>
    </lineage>
</organism>
<keyword evidence="3" id="KW-1185">Reference proteome</keyword>
<dbReference type="PANTHER" id="PTHR39664:SF2">
    <property type="entry name" value="NUCLEIC ACID-BINDING PROTEIN, CONTAINING PIN DOMAIN-RELATED"/>
    <property type="match status" value="1"/>
</dbReference>
<gene>
    <name evidence="2" type="ordered locus">TK2262</name>
</gene>
<proteinExistence type="predicted"/>
<dbReference type="PhylomeDB" id="Q5JHR5"/>
<dbReference type="HOGENOM" id="CLU_153004_0_0_2"/>
<dbReference type="Gene3D" id="3.40.50.1010">
    <property type="entry name" value="5'-nuclease"/>
    <property type="match status" value="1"/>
</dbReference>
<evidence type="ECO:0000313" key="3">
    <source>
        <dbReference type="Proteomes" id="UP000000536"/>
    </source>
</evidence>
<sequence length="136" mass="15849">MEAVIDTNVFLYAAVEEMPRHREAFELLHSPSLEKWIVPTIVIYEVVWNFRKLGFSSEEARELVEQIVEDERTKLVDDRRYLIKAFETLQSLSLTHYNDSVLLTIATEVGALATYDKKRRKRAKKLGIKLLPEVVE</sequence>
<evidence type="ECO:0000259" key="1">
    <source>
        <dbReference type="Pfam" id="PF01850"/>
    </source>
</evidence>
<dbReference type="STRING" id="69014.TK2262"/>
<dbReference type="InParanoid" id="Q5JHR5"/>